<reference evidence="6" key="1">
    <citation type="submission" date="2018-05" db="EMBL/GenBank/DDBJ databases">
        <title>Zavarzinia sp. HR-AS.</title>
        <authorList>
            <person name="Lee Y."/>
            <person name="Jeon C.O."/>
        </authorList>
    </citation>
    <scope>NUCLEOTIDE SEQUENCE [LARGE SCALE GENOMIC DNA]</scope>
    <source>
        <strain evidence="6">DSM 1231</strain>
    </source>
</reference>
<evidence type="ECO:0000313" key="6">
    <source>
        <dbReference type="Proteomes" id="UP000246077"/>
    </source>
</evidence>
<evidence type="ECO:0000256" key="3">
    <source>
        <dbReference type="ARBA" id="ARBA00022729"/>
    </source>
</evidence>
<keyword evidence="6" id="KW-1185">Reference proteome</keyword>
<organism evidence="5 6">
    <name type="scientific">Zavarzinia compransoris</name>
    <dbReference type="NCBI Taxonomy" id="1264899"/>
    <lineage>
        <taxon>Bacteria</taxon>
        <taxon>Pseudomonadati</taxon>
        <taxon>Pseudomonadota</taxon>
        <taxon>Alphaproteobacteria</taxon>
        <taxon>Rhodospirillales</taxon>
        <taxon>Zavarziniaceae</taxon>
        <taxon>Zavarzinia</taxon>
    </lineage>
</organism>
<keyword evidence="2" id="KW-0813">Transport</keyword>
<keyword evidence="3" id="KW-0732">Signal</keyword>
<keyword evidence="4" id="KW-0574">Periplasm</keyword>
<dbReference type="InterPro" id="IPR006311">
    <property type="entry name" value="TAT_signal"/>
</dbReference>
<dbReference type="GO" id="GO:0019808">
    <property type="term" value="F:polyamine binding"/>
    <property type="evidence" value="ECO:0007669"/>
    <property type="project" value="InterPro"/>
</dbReference>
<evidence type="ECO:0000313" key="5">
    <source>
        <dbReference type="EMBL" id="PWR23475.1"/>
    </source>
</evidence>
<evidence type="ECO:0000256" key="2">
    <source>
        <dbReference type="ARBA" id="ARBA00022448"/>
    </source>
</evidence>
<comment type="subcellular location">
    <subcellularLocation>
        <location evidence="1">Periplasm</location>
    </subcellularLocation>
</comment>
<dbReference type="SUPFAM" id="SSF53850">
    <property type="entry name" value="Periplasmic binding protein-like II"/>
    <property type="match status" value="1"/>
</dbReference>
<gene>
    <name evidence="5" type="ORF">DKG75_02575</name>
</gene>
<dbReference type="InterPro" id="IPR001188">
    <property type="entry name" value="Sperm_putr-bd"/>
</dbReference>
<evidence type="ECO:0000256" key="1">
    <source>
        <dbReference type="ARBA" id="ARBA00004418"/>
    </source>
</evidence>
<dbReference type="Proteomes" id="UP000246077">
    <property type="component" value="Unassembled WGS sequence"/>
</dbReference>
<dbReference type="PANTHER" id="PTHR30222:SF17">
    <property type="entry name" value="SPERMIDINE_PUTRESCINE-BINDING PERIPLASMIC PROTEIN"/>
    <property type="match status" value="1"/>
</dbReference>
<sequence>MAQQVGRSPRMTDKTLIAAKKFNRRTLLASAAALGTVAAAGPFASRRALASSGEVRVFAWSSHFTPDLLKRFEADTGIKVALTEYGTNDELLNQLKATNGEGFDVIMPTVDRVANYVELELVQPLDEAKLKMDNMLSGPAAGTAGKAGIGTGARYMSPADWGTEAILFDRKKAPIDYGFSLGDLWKEEYAGKVTIRGHSGLAGVGRYLEAQGKLPHPFLDGFADEAKMAAIWDEILKFAVAHKKNVGQFWSNANEATAAYVVNGCTIGQNWDETAAALIKDGKDVGYLAPAEGAFAWLEGYCVTSKAKNVEQAYAWMNWFLEAKNSADYVAPLAFNPVAKGAEKHLPDSASTFFSAAYPKDALDKLWWWPAQAAWYVAKRNEYQDRFLAA</sequence>
<dbReference type="OrthoDB" id="6776301at2"/>
<dbReference type="Gene3D" id="3.40.190.10">
    <property type="entry name" value="Periplasmic binding protein-like II"/>
    <property type="match status" value="2"/>
</dbReference>
<accession>A0A317EE35</accession>
<dbReference type="PANTHER" id="PTHR30222">
    <property type="entry name" value="SPERMIDINE/PUTRESCINE-BINDING PERIPLASMIC PROTEIN"/>
    <property type="match status" value="1"/>
</dbReference>
<comment type="caution">
    <text evidence="5">The sequence shown here is derived from an EMBL/GenBank/DDBJ whole genome shotgun (WGS) entry which is preliminary data.</text>
</comment>
<dbReference type="Pfam" id="PF13416">
    <property type="entry name" value="SBP_bac_8"/>
    <property type="match status" value="1"/>
</dbReference>
<dbReference type="PROSITE" id="PS51318">
    <property type="entry name" value="TAT"/>
    <property type="match status" value="1"/>
</dbReference>
<proteinExistence type="predicted"/>
<protein>
    <submittedName>
        <fullName evidence="5">Spermidine/putrescine ABC transporter substrate-binding protein</fullName>
    </submittedName>
</protein>
<dbReference type="AlphaFoldDB" id="A0A317EE35"/>
<dbReference type="GO" id="GO:0015846">
    <property type="term" value="P:polyamine transport"/>
    <property type="evidence" value="ECO:0007669"/>
    <property type="project" value="InterPro"/>
</dbReference>
<dbReference type="InterPro" id="IPR006059">
    <property type="entry name" value="SBP"/>
</dbReference>
<name>A0A317EE35_9PROT</name>
<dbReference type="GO" id="GO:0042597">
    <property type="term" value="C:periplasmic space"/>
    <property type="evidence" value="ECO:0007669"/>
    <property type="project" value="UniProtKB-SubCell"/>
</dbReference>
<dbReference type="PRINTS" id="PR00909">
    <property type="entry name" value="SPERMDNBNDNG"/>
</dbReference>
<dbReference type="EMBL" id="QGLF01000001">
    <property type="protein sequence ID" value="PWR23475.1"/>
    <property type="molecule type" value="Genomic_DNA"/>
</dbReference>
<evidence type="ECO:0000256" key="4">
    <source>
        <dbReference type="ARBA" id="ARBA00022764"/>
    </source>
</evidence>